<gene>
    <name evidence="1" type="ORF">RI129_006471</name>
</gene>
<comment type="caution">
    <text evidence="1">The sequence shown here is derived from an EMBL/GenBank/DDBJ whole genome shotgun (WGS) entry which is preliminary data.</text>
</comment>
<dbReference type="EMBL" id="JAVRBK010000004">
    <property type="protein sequence ID" value="KAK5645171.1"/>
    <property type="molecule type" value="Genomic_DNA"/>
</dbReference>
<evidence type="ECO:0000313" key="2">
    <source>
        <dbReference type="Proteomes" id="UP001329430"/>
    </source>
</evidence>
<keyword evidence="2" id="KW-1185">Reference proteome</keyword>
<name>A0AAN7ZPL1_9COLE</name>
<evidence type="ECO:0000313" key="1">
    <source>
        <dbReference type="EMBL" id="KAK5645171.1"/>
    </source>
</evidence>
<proteinExistence type="predicted"/>
<reference evidence="1 2" key="1">
    <citation type="journal article" date="2024" name="Insects">
        <title>An Improved Chromosome-Level Genome Assembly of the Firefly Pyrocoelia pectoralis.</title>
        <authorList>
            <person name="Fu X."/>
            <person name="Meyer-Rochow V.B."/>
            <person name="Ballantyne L."/>
            <person name="Zhu X."/>
        </authorList>
    </citation>
    <scope>NUCLEOTIDE SEQUENCE [LARGE SCALE GENOMIC DNA]</scope>
    <source>
        <strain evidence="1">XCY_ONT2</strain>
    </source>
</reference>
<protein>
    <submittedName>
        <fullName evidence="1">Uncharacterized protein</fullName>
    </submittedName>
</protein>
<dbReference type="AlphaFoldDB" id="A0AAN7ZPL1"/>
<accession>A0AAN7ZPL1</accession>
<sequence>MNAITMSQEQFNELIQGIRGEFRNDPLPTLREGGNFARCTARFAGKKDQDVNAFIATIEIYKECAQISDTIALKGLPLLLEDLAATW</sequence>
<organism evidence="1 2">
    <name type="scientific">Pyrocoelia pectoralis</name>
    <dbReference type="NCBI Taxonomy" id="417401"/>
    <lineage>
        <taxon>Eukaryota</taxon>
        <taxon>Metazoa</taxon>
        <taxon>Ecdysozoa</taxon>
        <taxon>Arthropoda</taxon>
        <taxon>Hexapoda</taxon>
        <taxon>Insecta</taxon>
        <taxon>Pterygota</taxon>
        <taxon>Neoptera</taxon>
        <taxon>Endopterygota</taxon>
        <taxon>Coleoptera</taxon>
        <taxon>Polyphaga</taxon>
        <taxon>Elateriformia</taxon>
        <taxon>Elateroidea</taxon>
        <taxon>Lampyridae</taxon>
        <taxon>Lampyrinae</taxon>
        <taxon>Pyrocoelia</taxon>
    </lineage>
</organism>
<dbReference type="Proteomes" id="UP001329430">
    <property type="component" value="Chromosome 4"/>
</dbReference>